<protein>
    <recommendedName>
        <fullName evidence="4">Transmembrane protein (PGPGW)</fullName>
    </recommendedName>
</protein>
<evidence type="ECO:0008006" key="4">
    <source>
        <dbReference type="Google" id="ProtNLM"/>
    </source>
</evidence>
<accession>A0A1M5YSQ1</accession>
<organism evidence="2 3">
    <name type="scientific">Ferrimonas marina</name>
    <dbReference type="NCBI Taxonomy" id="299255"/>
    <lineage>
        <taxon>Bacteria</taxon>
        <taxon>Pseudomonadati</taxon>
        <taxon>Pseudomonadota</taxon>
        <taxon>Gammaproteobacteria</taxon>
        <taxon>Alteromonadales</taxon>
        <taxon>Ferrimonadaceae</taxon>
        <taxon>Ferrimonas</taxon>
    </lineage>
</organism>
<keyword evidence="1" id="KW-0812">Transmembrane</keyword>
<sequence>MRAMIWVIAWCLMLLGGVLVFTPLPVGALLITLSLAMMLGVSPRLQNRLQIWRTNHGPLDNLMHKLERLCEPRWQGMHQNLVKTRPRR</sequence>
<name>A0A1M5YSQ1_9GAMM</name>
<keyword evidence="3" id="KW-1185">Reference proteome</keyword>
<proteinExistence type="predicted"/>
<gene>
    <name evidence="2" type="ORF">SAMN02745129_4363</name>
</gene>
<reference evidence="2 3" key="1">
    <citation type="submission" date="2016-11" db="EMBL/GenBank/DDBJ databases">
        <authorList>
            <person name="Jaros S."/>
            <person name="Januszkiewicz K."/>
            <person name="Wedrychowicz H."/>
        </authorList>
    </citation>
    <scope>NUCLEOTIDE SEQUENCE [LARGE SCALE GENOMIC DNA]</scope>
    <source>
        <strain evidence="2 3">DSM 16917</strain>
    </source>
</reference>
<dbReference type="AlphaFoldDB" id="A0A1M5YSQ1"/>
<evidence type="ECO:0000256" key="1">
    <source>
        <dbReference type="SAM" id="Phobius"/>
    </source>
</evidence>
<evidence type="ECO:0000313" key="2">
    <source>
        <dbReference type="EMBL" id="SHI14848.1"/>
    </source>
</evidence>
<evidence type="ECO:0000313" key="3">
    <source>
        <dbReference type="Proteomes" id="UP000184268"/>
    </source>
</evidence>
<dbReference type="Proteomes" id="UP000184268">
    <property type="component" value="Unassembled WGS sequence"/>
</dbReference>
<keyword evidence="1" id="KW-1133">Transmembrane helix</keyword>
<dbReference type="EMBL" id="FQXG01000008">
    <property type="protein sequence ID" value="SHI14848.1"/>
    <property type="molecule type" value="Genomic_DNA"/>
</dbReference>
<feature type="transmembrane region" description="Helical" evidence="1">
    <location>
        <begin position="6"/>
        <end position="39"/>
    </location>
</feature>
<keyword evidence="1" id="KW-0472">Membrane</keyword>